<evidence type="ECO:0000256" key="1">
    <source>
        <dbReference type="SAM" id="MobiDB-lite"/>
    </source>
</evidence>
<sequence>MVRVRRKEGSGQGGGTGAGAGASASAGAPRRGCWRESHGQNDGDQIARRGRAGKAGERRKVDKLAAGRVVANRAPCSPAVPCGGVEVRSSSNGRLDRGHAQERGEFRSTGFLSFR</sequence>
<feature type="compositionally biased region" description="Basic and acidic residues" evidence="1">
    <location>
        <begin position="33"/>
        <end position="47"/>
    </location>
</feature>
<feature type="region of interest" description="Disordered" evidence="1">
    <location>
        <begin position="83"/>
        <end position="115"/>
    </location>
</feature>
<evidence type="ECO:0000313" key="2">
    <source>
        <dbReference type="EMBL" id="PSN69282.1"/>
    </source>
</evidence>
<gene>
    <name evidence="2" type="ORF">BS50DRAFT_338598</name>
</gene>
<organism evidence="2 3">
    <name type="scientific">Corynespora cassiicola Philippines</name>
    <dbReference type="NCBI Taxonomy" id="1448308"/>
    <lineage>
        <taxon>Eukaryota</taxon>
        <taxon>Fungi</taxon>
        <taxon>Dikarya</taxon>
        <taxon>Ascomycota</taxon>
        <taxon>Pezizomycotina</taxon>
        <taxon>Dothideomycetes</taxon>
        <taxon>Pleosporomycetidae</taxon>
        <taxon>Pleosporales</taxon>
        <taxon>Corynesporascaceae</taxon>
        <taxon>Corynespora</taxon>
    </lineage>
</organism>
<feature type="compositionally biased region" description="Gly residues" evidence="1">
    <location>
        <begin position="10"/>
        <end position="20"/>
    </location>
</feature>
<protein>
    <submittedName>
        <fullName evidence="2">Uncharacterized protein</fullName>
    </submittedName>
</protein>
<proteinExistence type="predicted"/>
<feature type="compositionally biased region" description="Basic and acidic residues" evidence="1">
    <location>
        <begin position="94"/>
        <end position="106"/>
    </location>
</feature>
<accession>A0A2T2NV18</accession>
<keyword evidence="3" id="KW-1185">Reference proteome</keyword>
<evidence type="ECO:0000313" key="3">
    <source>
        <dbReference type="Proteomes" id="UP000240883"/>
    </source>
</evidence>
<reference evidence="2 3" key="1">
    <citation type="journal article" date="2018" name="Front. Microbiol.">
        <title>Genome-Wide Analysis of Corynespora cassiicola Leaf Fall Disease Putative Effectors.</title>
        <authorList>
            <person name="Lopez D."/>
            <person name="Ribeiro S."/>
            <person name="Label P."/>
            <person name="Fumanal B."/>
            <person name="Venisse J.S."/>
            <person name="Kohler A."/>
            <person name="de Oliveira R.R."/>
            <person name="Labutti K."/>
            <person name="Lipzen A."/>
            <person name="Lail K."/>
            <person name="Bauer D."/>
            <person name="Ohm R.A."/>
            <person name="Barry K.W."/>
            <person name="Spatafora J."/>
            <person name="Grigoriev I.V."/>
            <person name="Martin F.M."/>
            <person name="Pujade-Renaud V."/>
        </authorList>
    </citation>
    <scope>NUCLEOTIDE SEQUENCE [LARGE SCALE GENOMIC DNA]</scope>
    <source>
        <strain evidence="2 3">Philippines</strain>
    </source>
</reference>
<dbReference type="AlphaFoldDB" id="A0A2T2NV18"/>
<name>A0A2T2NV18_CORCC</name>
<feature type="region of interest" description="Disordered" evidence="1">
    <location>
        <begin position="1"/>
        <end position="60"/>
    </location>
</feature>
<dbReference type="Proteomes" id="UP000240883">
    <property type="component" value="Unassembled WGS sequence"/>
</dbReference>
<dbReference type="EMBL" id="KZ678133">
    <property type="protein sequence ID" value="PSN69282.1"/>
    <property type="molecule type" value="Genomic_DNA"/>
</dbReference>